<evidence type="ECO:0000256" key="4">
    <source>
        <dbReference type="ARBA" id="ARBA00022827"/>
    </source>
</evidence>
<keyword evidence="5" id="KW-0560">Oxidoreductase</keyword>
<dbReference type="PANTHER" id="PTHR42973">
    <property type="entry name" value="BINDING OXIDOREDUCTASE, PUTATIVE (AFU_ORTHOLOGUE AFUA_1G17690)-RELATED"/>
    <property type="match status" value="1"/>
</dbReference>
<dbReference type="EMBL" id="JAULSN010000006">
    <property type="protein sequence ID" value="KAK3369707.1"/>
    <property type="molecule type" value="Genomic_DNA"/>
</dbReference>
<evidence type="ECO:0000256" key="1">
    <source>
        <dbReference type="ARBA" id="ARBA00001974"/>
    </source>
</evidence>
<comment type="cofactor">
    <cofactor evidence="1">
        <name>FAD</name>
        <dbReference type="ChEBI" id="CHEBI:57692"/>
    </cofactor>
</comment>
<evidence type="ECO:0000256" key="6">
    <source>
        <dbReference type="SAM" id="SignalP"/>
    </source>
</evidence>
<dbReference type="InterPro" id="IPR016166">
    <property type="entry name" value="FAD-bd_PCMH"/>
</dbReference>
<dbReference type="PROSITE" id="PS51387">
    <property type="entry name" value="FAD_PCMH"/>
    <property type="match status" value="1"/>
</dbReference>
<feature type="signal peptide" evidence="6">
    <location>
        <begin position="1"/>
        <end position="25"/>
    </location>
</feature>
<sequence length="582" mass="62911">MRAYLTHVCLLGSAAYLCCRDQANAHNHTGCRYIPGDAGWPSVTDWSKLNTTVSGRLIATVPLARICHVQPYNDYSETACAALQSVWTEAQTYELRPAEVMTPYFQNQSCDPFTSISKSCELGNAPAFSINVTGADDVVAGITFARKKNVRLVIKNTGHDYNGKSVGKGALSLWMFNLKTVDIMREYQSATYSGPAVKLGPGVIAGEAYEALSGAGFRIVGGECSSVGVAGGYAQGGGHSVLNSAYGLAADNVLEWEVVTAAGKHLVATPDKNADLYWALSGGGGGTYGVVLSMTMKIHPDGPIASGSLSFTVAGSQNESRFWEAVELWFRQLPSLTRNNNTVLFQLANGTFSAFAITLPDQSSSAVSALLAPYLAELDRLNVTYALTSSSSATYLDYFTGTLGPFLGPLPYGTVAPTEIWISRLIPRALPLNATANARLVDVYREAVGDGTFFIGCNVIDVANTSHPANAVLPAWRDSVALCNIVAQWDYKAPLAQNYALKQRLAYILQPAVEALIPDSGVYLNEVDPWYQGDWKKEMYGVNYARLLRIKHKYDPHYLLYGHFAVGSDEFTIDNSGRLCRT</sequence>
<dbReference type="SUPFAM" id="SSF56176">
    <property type="entry name" value="FAD-binding/transporter-associated domain-like"/>
    <property type="match status" value="1"/>
</dbReference>
<feature type="domain" description="FAD-binding PCMH-type" evidence="7">
    <location>
        <begin position="122"/>
        <end position="301"/>
    </location>
</feature>
<feature type="chain" id="PRO_5042236638" evidence="6">
    <location>
        <begin position="26"/>
        <end position="582"/>
    </location>
</feature>
<dbReference type="InterPro" id="IPR006094">
    <property type="entry name" value="Oxid_FAD_bind_N"/>
</dbReference>
<evidence type="ECO:0000256" key="5">
    <source>
        <dbReference type="ARBA" id="ARBA00023002"/>
    </source>
</evidence>
<evidence type="ECO:0000313" key="8">
    <source>
        <dbReference type="EMBL" id="KAK3369707.1"/>
    </source>
</evidence>
<dbReference type="Gene3D" id="3.30.465.10">
    <property type="match status" value="1"/>
</dbReference>
<evidence type="ECO:0000256" key="2">
    <source>
        <dbReference type="ARBA" id="ARBA00005466"/>
    </source>
</evidence>
<dbReference type="Pfam" id="PF01565">
    <property type="entry name" value="FAD_binding_4"/>
    <property type="match status" value="1"/>
</dbReference>
<keyword evidence="9" id="KW-1185">Reference proteome</keyword>
<dbReference type="AlphaFoldDB" id="A0AAE0K4X8"/>
<dbReference type="InterPro" id="IPR016169">
    <property type="entry name" value="FAD-bd_PCMH_sub2"/>
</dbReference>
<protein>
    <submittedName>
        <fullName evidence="8">FAD-dependent isoamyl alcohol oxidase</fullName>
    </submittedName>
</protein>
<accession>A0AAE0K4X8</accession>
<dbReference type="Pfam" id="PF08031">
    <property type="entry name" value="BBE"/>
    <property type="match status" value="1"/>
</dbReference>
<dbReference type="InterPro" id="IPR050416">
    <property type="entry name" value="FAD-linked_Oxidoreductase"/>
</dbReference>
<keyword evidence="4" id="KW-0274">FAD</keyword>
<dbReference type="GO" id="GO:0016491">
    <property type="term" value="F:oxidoreductase activity"/>
    <property type="evidence" value="ECO:0007669"/>
    <property type="project" value="UniProtKB-KW"/>
</dbReference>
<dbReference type="Gene3D" id="3.40.462.20">
    <property type="match status" value="1"/>
</dbReference>
<keyword evidence="6" id="KW-0732">Signal</keyword>
<dbReference type="InterPro" id="IPR036318">
    <property type="entry name" value="FAD-bd_PCMH-like_sf"/>
</dbReference>
<dbReference type="GO" id="GO:0071949">
    <property type="term" value="F:FAD binding"/>
    <property type="evidence" value="ECO:0007669"/>
    <property type="project" value="InterPro"/>
</dbReference>
<dbReference type="InterPro" id="IPR012951">
    <property type="entry name" value="BBE"/>
</dbReference>
<keyword evidence="3" id="KW-0285">Flavoprotein</keyword>
<organism evidence="8 9">
    <name type="scientific">Lasiosphaeria ovina</name>
    <dbReference type="NCBI Taxonomy" id="92902"/>
    <lineage>
        <taxon>Eukaryota</taxon>
        <taxon>Fungi</taxon>
        <taxon>Dikarya</taxon>
        <taxon>Ascomycota</taxon>
        <taxon>Pezizomycotina</taxon>
        <taxon>Sordariomycetes</taxon>
        <taxon>Sordariomycetidae</taxon>
        <taxon>Sordariales</taxon>
        <taxon>Lasiosphaeriaceae</taxon>
        <taxon>Lasiosphaeria</taxon>
    </lineage>
</organism>
<comment type="similarity">
    <text evidence="2">Belongs to the oxygen-dependent FAD-linked oxidoreductase family.</text>
</comment>
<reference evidence="8" key="2">
    <citation type="submission" date="2023-06" db="EMBL/GenBank/DDBJ databases">
        <authorList>
            <consortium name="Lawrence Berkeley National Laboratory"/>
            <person name="Haridas S."/>
            <person name="Hensen N."/>
            <person name="Bonometti L."/>
            <person name="Westerberg I."/>
            <person name="Brannstrom I.O."/>
            <person name="Guillou S."/>
            <person name="Cros-Aarteil S."/>
            <person name="Calhoun S."/>
            <person name="Kuo A."/>
            <person name="Mondo S."/>
            <person name="Pangilinan J."/>
            <person name="Riley R."/>
            <person name="Labutti K."/>
            <person name="Andreopoulos B."/>
            <person name="Lipzen A."/>
            <person name="Chen C."/>
            <person name="Yanf M."/>
            <person name="Daum C."/>
            <person name="Ng V."/>
            <person name="Clum A."/>
            <person name="Steindorff A."/>
            <person name="Ohm R."/>
            <person name="Martin F."/>
            <person name="Silar P."/>
            <person name="Natvig D."/>
            <person name="Lalanne C."/>
            <person name="Gautier V."/>
            <person name="Ament-Velasquez S.L."/>
            <person name="Kruys A."/>
            <person name="Hutchinson M.I."/>
            <person name="Powell A.J."/>
            <person name="Barry K."/>
            <person name="Miller A.N."/>
            <person name="Grigoriev I.V."/>
            <person name="Debuchy R."/>
            <person name="Gladieux P."/>
            <person name="Thoren M.H."/>
            <person name="Johannesson H."/>
        </authorList>
    </citation>
    <scope>NUCLEOTIDE SEQUENCE</scope>
    <source>
        <strain evidence="8">CBS 958.72</strain>
    </source>
</reference>
<evidence type="ECO:0000256" key="3">
    <source>
        <dbReference type="ARBA" id="ARBA00022630"/>
    </source>
</evidence>
<comment type="caution">
    <text evidence="8">The sequence shown here is derived from an EMBL/GenBank/DDBJ whole genome shotgun (WGS) entry which is preliminary data.</text>
</comment>
<gene>
    <name evidence="8" type="ORF">B0T24DRAFT_651162</name>
</gene>
<proteinExistence type="inferred from homology"/>
<evidence type="ECO:0000259" key="7">
    <source>
        <dbReference type="PROSITE" id="PS51387"/>
    </source>
</evidence>
<name>A0AAE0K4X8_9PEZI</name>
<reference evidence="8" key="1">
    <citation type="journal article" date="2023" name="Mol. Phylogenet. Evol.">
        <title>Genome-scale phylogeny and comparative genomics of the fungal order Sordariales.</title>
        <authorList>
            <person name="Hensen N."/>
            <person name="Bonometti L."/>
            <person name="Westerberg I."/>
            <person name="Brannstrom I.O."/>
            <person name="Guillou S."/>
            <person name="Cros-Aarteil S."/>
            <person name="Calhoun S."/>
            <person name="Haridas S."/>
            <person name="Kuo A."/>
            <person name="Mondo S."/>
            <person name="Pangilinan J."/>
            <person name="Riley R."/>
            <person name="LaButti K."/>
            <person name="Andreopoulos B."/>
            <person name="Lipzen A."/>
            <person name="Chen C."/>
            <person name="Yan M."/>
            <person name="Daum C."/>
            <person name="Ng V."/>
            <person name="Clum A."/>
            <person name="Steindorff A."/>
            <person name="Ohm R.A."/>
            <person name="Martin F."/>
            <person name="Silar P."/>
            <person name="Natvig D.O."/>
            <person name="Lalanne C."/>
            <person name="Gautier V."/>
            <person name="Ament-Velasquez S.L."/>
            <person name="Kruys A."/>
            <person name="Hutchinson M.I."/>
            <person name="Powell A.J."/>
            <person name="Barry K."/>
            <person name="Miller A.N."/>
            <person name="Grigoriev I.V."/>
            <person name="Debuchy R."/>
            <person name="Gladieux P."/>
            <person name="Hiltunen Thoren M."/>
            <person name="Johannesson H."/>
        </authorList>
    </citation>
    <scope>NUCLEOTIDE SEQUENCE</scope>
    <source>
        <strain evidence="8">CBS 958.72</strain>
    </source>
</reference>
<dbReference type="PANTHER" id="PTHR42973:SF39">
    <property type="entry name" value="FAD-BINDING PCMH-TYPE DOMAIN-CONTAINING PROTEIN"/>
    <property type="match status" value="1"/>
</dbReference>
<evidence type="ECO:0000313" key="9">
    <source>
        <dbReference type="Proteomes" id="UP001287356"/>
    </source>
</evidence>
<dbReference type="Proteomes" id="UP001287356">
    <property type="component" value="Unassembled WGS sequence"/>
</dbReference>